<accession>A0A1J8Q9A3</accession>
<comment type="caution">
    <text evidence="1">The sequence shown here is derived from an EMBL/GenBank/DDBJ whole genome shotgun (WGS) entry which is preliminary data.</text>
</comment>
<dbReference type="Proteomes" id="UP000183567">
    <property type="component" value="Unassembled WGS sequence"/>
</dbReference>
<protein>
    <submittedName>
        <fullName evidence="1">Uncharacterized protein</fullName>
    </submittedName>
</protein>
<gene>
    <name evidence="1" type="ORF">AZE42_12476</name>
</gene>
<proteinExistence type="predicted"/>
<sequence length="54" mass="5898">MLVSARARGDLRAQKFAPELSAHLKGDRGQEIMVSTQRLGLLASAALRVMHPEL</sequence>
<reference evidence="1 2" key="1">
    <citation type="submission" date="2016-03" db="EMBL/GenBank/DDBJ databases">
        <title>Comparative genomics of the ectomycorrhizal sister species Rhizopogon vinicolor and Rhizopogon vesiculosus (Basidiomycota: Boletales) reveals a divergence of the mating type B locus.</title>
        <authorList>
            <person name="Mujic A.B."/>
            <person name="Kuo A."/>
            <person name="Tritt A."/>
            <person name="Lipzen A."/>
            <person name="Chen C."/>
            <person name="Johnson J."/>
            <person name="Sharma A."/>
            <person name="Barry K."/>
            <person name="Grigoriev I.V."/>
            <person name="Spatafora J.W."/>
        </authorList>
    </citation>
    <scope>NUCLEOTIDE SEQUENCE [LARGE SCALE GENOMIC DNA]</scope>
    <source>
        <strain evidence="1 2">AM-OR11-056</strain>
    </source>
</reference>
<keyword evidence="2" id="KW-1185">Reference proteome</keyword>
<dbReference type="AlphaFoldDB" id="A0A1J8Q9A3"/>
<evidence type="ECO:0000313" key="1">
    <source>
        <dbReference type="EMBL" id="OJA10193.1"/>
    </source>
</evidence>
<organism evidence="1 2">
    <name type="scientific">Rhizopogon vesiculosus</name>
    <dbReference type="NCBI Taxonomy" id="180088"/>
    <lineage>
        <taxon>Eukaryota</taxon>
        <taxon>Fungi</taxon>
        <taxon>Dikarya</taxon>
        <taxon>Basidiomycota</taxon>
        <taxon>Agaricomycotina</taxon>
        <taxon>Agaricomycetes</taxon>
        <taxon>Agaricomycetidae</taxon>
        <taxon>Boletales</taxon>
        <taxon>Suillineae</taxon>
        <taxon>Rhizopogonaceae</taxon>
        <taxon>Rhizopogon</taxon>
    </lineage>
</organism>
<dbReference type="EMBL" id="LVVM01005571">
    <property type="protein sequence ID" value="OJA10193.1"/>
    <property type="molecule type" value="Genomic_DNA"/>
</dbReference>
<evidence type="ECO:0000313" key="2">
    <source>
        <dbReference type="Proteomes" id="UP000183567"/>
    </source>
</evidence>
<name>A0A1J8Q9A3_9AGAM</name>